<sequence length="507" mass="57044">MSFSNGKISTVQFDLQPSEGLSNIKLAESLYQTLLKLKSNKMDNDIHFIYSHDSPIIILQLLKYNINLTYDTCLQKLLVIEINLKDKPDYLTFKSEGIPGYDFKTLYNKIFGPTYPGILKDNDFYLRYPGISFKFDSIDKVIDVDGDNNDVIQLLNNAKGDAICSSVTLFKGNSWSEASNLIKEQLNQPLVDGRFSFFESPMLSDAYSSDSSDILTKAKANAIINGPIIVKYAEISLAPKLINLVFGKHPTGESHFLIQLGHTQMQDVIKVLGPPQDSIIKTKEFKIANSKKKTLEYYKVHNYFKHGLDIVYHLDVSNNGSNVVAKVVIHSNAINSLEFMKYERLNFIVNGFGTCVREYLDAHLVETSTGSFTLKDESESIISREHETDLIGNFESFTSIKEKLSIDTDSNKPIFLDRKEYDLNNPSTGQASNNVFEMINYEDDFDSETDSSKQSTSSSTMDGSGNIEEEENSDEKNWGLSNLYGYADRCVFEVLIDGGILSSLTLF</sequence>
<dbReference type="GO" id="GO:0043001">
    <property type="term" value="P:Golgi to plasma membrane protein transport"/>
    <property type="evidence" value="ECO:0007669"/>
    <property type="project" value="TreeGrafter"/>
</dbReference>
<gene>
    <name evidence="3" type="ORF">Amon01_000543700</name>
</gene>
<protein>
    <submittedName>
        <fullName evidence="3">Unnamed protein product</fullName>
    </submittedName>
</protein>
<name>A0A9W6YZX2_AMBMO</name>
<evidence type="ECO:0000313" key="4">
    <source>
        <dbReference type="Proteomes" id="UP001165063"/>
    </source>
</evidence>
<dbReference type="AlphaFoldDB" id="A0A9W6YZX2"/>
<evidence type="ECO:0000256" key="1">
    <source>
        <dbReference type="ARBA" id="ARBA00024339"/>
    </source>
</evidence>
<dbReference type="EMBL" id="BSXU01003010">
    <property type="protein sequence ID" value="GMG39550.1"/>
    <property type="molecule type" value="Genomic_DNA"/>
</dbReference>
<evidence type="ECO:0000313" key="3">
    <source>
        <dbReference type="EMBL" id="GMG39550.1"/>
    </source>
</evidence>
<evidence type="ECO:0000256" key="2">
    <source>
        <dbReference type="SAM" id="MobiDB-lite"/>
    </source>
</evidence>
<accession>A0A9W6YZX2</accession>
<dbReference type="PANTHER" id="PTHR13465:SF2">
    <property type="entry name" value="PHAGOSOME ASSEMBLY FACTOR 1"/>
    <property type="match status" value="1"/>
</dbReference>
<organism evidence="3 4">
    <name type="scientific">Ambrosiozyma monospora</name>
    <name type="common">Yeast</name>
    <name type="synonym">Endomycopsis monosporus</name>
    <dbReference type="NCBI Taxonomy" id="43982"/>
    <lineage>
        <taxon>Eukaryota</taxon>
        <taxon>Fungi</taxon>
        <taxon>Dikarya</taxon>
        <taxon>Ascomycota</taxon>
        <taxon>Saccharomycotina</taxon>
        <taxon>Pichiomycetes</taxon>
        <taxon>Pichiales</taxon>
        <taxon>Pichiaceae</taxon>
        <taxon>Ambrosiozyma</taxon>
    </lineage>
</organism>
<dbReference type="Pfam" id="PF03676">
    <property type="entry name" value="PHAF1"/>
    <property type="match status" value="1"/>
</dbReference>
<proteinExistence type="inferred from homology"/>
<feature type="compositionally biased region" description="Low complexity" evidence="2">
    <location>
        <begin position="452"/>
        <end position="464"/>
    </location>
</feature>
<comment type="similarity">
    <text evidence="1">Belongs to the PHAF1 family.</text>
</comment>
<keyword evidence="4" id="KW-1185">Reference proteome</keyword>
<dbReference type="InterPro" id="IPR005373">
    <property type="entry name" value="PHAF1"/>
</dbReference>
<dbReference type="GO" id="GO:0005802">
    <property type="term" value="C:trans-Golgi network"/>
    <property type="evidence" value="ECO:0007669"/>
    <property type="project" value="TreeGrafter"/>
</dbReference>
<feature type="region of interest" description="Disordered" evidence="2">
    <location>
        <begin position="445"/>
        <end position="474"/>
    </location>
</feature>
<dbReference type="InterPro" id="IPR039156">
    <property type="entry name" value="PHAF1/BROMI"/>
</dbReference>
<dbReference type="PANTHER" id="PTHR13465">
    <property type="entry name" value="UPF0183 PROTEIN"/>
    <property type="match status" value="1"/>
</dbReference>
<dbReference type="OrthoDB" id="411211at2759"/>
<comment type="caution">
    <text evidence="3">The sequence shown here is derived from an EMBL/GenBank/DDBJ whole genome shotgun (WGS) entry which is preliminary data.</text>
</comment>
<reference evidence="3" key="1">
    <citation type="submission" date="2023-04" db="EMBL/GenBank/DDBJ databases">
        <title>Ambrosiozyma monospora NBRC 1965.</title>
        <authorList>
            <person name="Ichikawa N."/>
            <person name="Sato H."/>
            <person name="Tonouchi N."/>
        </authorList>
    </citation>
    <scope>NUCLEOTIDE SEQUENCE</scope>
    <source>
        <strain evidence="3">NBRC 1965</strain>
    </source>
</reference>
<dbReference type="Proteomes" id="UP001165063">
    <property type="component" value="Unassembled WGS sequence"/>
</dbReference>